<accession>A0A0E9TJU8</accession>
<dbReference type="AlphaFoldDB" id="A0A0E9TJU8"/>
<organism evidence="1">
    <name type="scientific">Anguilla anguilla</name>
    <name type="common">European freshwater eel</name>
    <name type="synonym">Muraena anguilla</name>
    <dbReference type="NCBI Taxonomy" id="7936"/>
    <lineage>
        <taxon>Eukaryota</taxon>
        <taxon>Metazoa</taxon>
        <taxon>Chordata</taxon>
        <taxon>Craniata</taxon>
        <taxon>Vertebrata</taxon>
        <taxon>Euteleostomi</taxon>
        <taxon>Actinopterygii</taxon>
        <taxon>Neopterygii</taxon>
        <taxon>Teleostei</taxon>
        <taxon>Anguilliformes</taxon>
        <taxon>Anguillidae</taxon>
        <taxon>Anguilla</taxon>
    </lineage>
</organism>
<evidence type="ECO:0000313" key="1">
    <source>
        <dbReference type="EMBL" id="JAH53013.1"/>
    </source>
</evidence>
<protein>
    <submittedName>
        <fullName evidence="1">Uncharacterized protein</fullName>
    </submittedName>
</protein>
<proteinExistence type="predicted"/>
<reference evidence="1" key="2">
    <citation type="journal article" date="2015" name="Fish Shellfish Immunol.">
        <title>Early steps in the European eel (Anguilla anguilla)-Vibrio vulnificus interaction in the gills: Role of the RtxA13 toxin.</title>
        <authorList>
            <person name="Callol A."/>
            <person name="Pajuelo D."/>
            <person name="Ebbesson L."/>
            <person name="Teles M."/>
            <person name="MacKenzie S."/>
            <person name="Amaro C."/>
        </authorList>
    </citation>
    <scope>NUCLEOTIDE SEQUENCE</scope>
</reference>
<sequence>MLYNKIYLFSFLKNVFLKGYLDLFSEKRVEF</sequence>
<reference evidence="1" key="1">
    <citation type="submission" date="2014-11" db="EMBL/GenBank/DDBJ databases">
        <authorList>
            <person name="Amaro Gonzalez C."/>
        </authorList>
    </citation>
    <scope>NUCLEOTIDE SEQUENCE</scope>
</reference>
<dbReference type="EMBL" id="GBXM01055564">
    <property type="protein sequence ID" value="JAH53013.1"/>
    <property type="molecule type" value="Transcribed_RNA"/>
</dbReference>
<name>A0A0E9TJU8_ANGAN</name>